<sequence>MSYLWEICIFAINKKIKKMLKKIYFFSFFLLVITTLRAQTPLILKFLVSDANNLKIKLNTQGVYNYSYVKTNNSTITGNGIGNTGLTEINVPSIGTYNISITPTGIFKLSSGTDVDKVVELTQWGQITWNTNLSGMFSGYANIQITATDIPDFSAVTNLSSFFSGCTNLSIVNNINSWNVGNVTNMSNLFFNAKAFNKPIGNWNTSNVTDMSQMFFYADSFNQDIGNWNVSNVTNMSSMFNRAKAFNQNINNWNVSNVQNMSLMFEASQMFNQPLNNWNTSNVTNMSQMFSYPSFNQDISSWDVSNVTNMSHMFWSNSNFNKNLGNWTLSPIVNLTEIFGYSGLDCGNYGATLKGWAENPNSPLGRLVGAFGRTYGNGGQIFRNQLINNKGWTFAGDSFSPNCPEPLLLVEEIKSGKTKVLLYPNPASEMIFIKSEYITKSVQVLDASGKALLIKVGETNQLNLQQIPTGTYFIKIATANGSESIHKLIKK</sequence>
<feature type="domain" description="Secretion system C-terminal sorting" evidence="2">
    <location>
        <begin position="422"/>
        <end position="489"/>
    </location>
</feature>
<keyword evidence="1" id="KW-0732">Signal</keyword>
<protein>
    <submittedName>
        <fullName evidence="3">Por secretion system C-terminal sorting domain-containing protein</fullName>
    </submittedName>
</protein>
<dbReference type="AlphaFoldDB" id="A0A1M4T849"/>
<dbReference type="Pfam" id="PF18962">
    <property type="entry name" value="Por_Secre_tail"/>
    <property type="match status" value="1"/>
</dbReference>
<evidence type="ECO:0000313" key="4">
    <source>
        <dbReference type="Proteomes" id="UP000184108"/>
    </source>
</evidence>
<evidence type="ECO:0000313" key="3">
    <source>
        <dbReference type="EMBL" id="SHE40683.1"/>
    </source>
</evidence>
<dbReference type="NCBIfam" id="TIGR04183">
    <property type="entry name" value="Por_Secre_tail"/>
    <property type="match status" value="1"/>
</dbReference>
<evidence type="ECO:0000259" key="2">
    <source>
        <dbReference type="Pfam" id="PF18962"/>
    </source>
</evidence>
<dbReference type="EMBL" id="FQVE01000001">
    <property type="protein sequence ID" value="SHE40683.1"/>
    <property type="molecule type" value="Genomic_DNA"/>
</dbReference>
<name>A0A1M4T849_9FLAO</name>
<dbReference type="InterPro" id="IPR011889">
    <property type="entry name" value="Liste_lipo_26"/>
</dbReference>
<gene>
    <name evidence="3" type="ORF">SAMN02787073_0294</name>
</gene>
<dbReference type="InterPro" id="IPR026444">
    <property type="entry name" value="Secre_tail"/>
</dbReference>
<reference evidence="4" key="1">
    <citation type="submission" date="2016-11" db="EMBL/GenBank/DDBJ databases">
        <authorList>
            <person name="Varghese N."/>
            <person name="Submissions S."/>
        </authorList>
    </citation>
    <scope>NUCLEOTIDE SEQUENCE [LARGE SCALE GENOMIC DNA]</scope>
    <source>
        <strain evidence="4">YR203</strain>
    </source>
</reference>
<proteinExistence type="predicted"/>
<dbReference type="Pfam" id="PF03382">
    <property type="entry name" value="DUF285"/>
    <property type="match status" value="1"/>
</dbReference>
<dbReference type="Proteomes" id="UP000184108">
    <property type="component" value="Unassembled WGS sequence"/>
</dbReference>
<dbReference type="NCBIfam" id="TIGR02167">
    <property type="entry name" value="Liste_lipo_26"/>
    <property type="match status" value="6"/>
</dbReference>
<accession>A0A1M4T849</accession>
<organism evidence="3 4">
    <name type="scientific">Chryseobacterium vrystaatense</name>
    <dbReference type="NCBI Taxonomy" id="307480"/>
    <lineage>
        <taxon>Bacteria</taxon>
        <taxon>Pseudomonadati</taxon>
        <taxon>Bacteroidota</taxon>
        <taxon>Flavobacteriia</taxon>
        <taxon>Flavobacteriales</taxon>
        <taxon>Weeksellaceae</taxon>
        <taxon>Chryseobacterium group</taxon>
        <taxon>Chryseobacterium</taxon>
    </lineage>
</organism>
<dbReference type="InterPro" id="IPR005046">
    <property type="entry name" value="DUF285"/>
</dbReference>
<evidence type="ECO:0000256" key="1">
    <source>
        <dbReference type="ARBA" id="ARBA00022729"/>
    </source>
</evidence>